<proteinExistence type="predicted"/>
<name>A0AAU7TPW4_9ACTN</name>
<feature type="compositionally biased region" description="Low complexity" evidence="1">
    <location>
        <begin position="46"/>
        <end position="59"/>
    </location>
</feature>
<evidence type="ECO:0000313" key="2">
    <source>
        <dbReference type="EMBL" id="XBV28666.1"/>
    </source>
</evidence>
<dbReference type="EMBL" id="CP158165">
    <property type="protein sequence ID" value="XBV28666.1"/>
    <property type="molecule type" value="Genomic_DNA"/>
</dbReference>
<evidence type="ECO:0000256" key="1">
    <source>
        <dbReference type="SAM" id="MobiDB-lite"/>
    </source>
</evidence>
<sequence length="109" mass="11299">MRTATHRAREGQRDTLFANAPEPAPRGESSSVSEVSLTQLAHERLAAAGGRTAAGPAAGLSTDLDTSLRAATLPPVTPGQARAAETSGARDESTHFGRTNKPERNGPAR</sequence>
<dbReference type="RefSeq" id="WP_350281417.1">
    <property type="nucleotide sequence ID" value="NZ_CP158165.1"/>
</dbReference>
<dbReference type="AlphaFoldDB" id="A0AAU7TPW4"/>
<gene>
    <name evidence="2" type="ORF">ABN611_19985</name>
</gene>
<protein>
    <submittedName>
        <fullName evidence="2">Uncharacterized protein</fullName>
    </submittedName>
</protein>
<feature type="compositionally biased region" description="Polar residues" evidence="1">
    <location>
        <begin position="28"/>
        <end position="39"/>
    </location>
</feature>
<organism evidence="2">
    <name type="scientific">Kribbella sp. HUAS MG21</name>
    <dbReference type="NCBI Taxonomy" id="3160966"/>
    <lineage>
        <taxon>Bacteria</taxon>
        <taxon>Bacillati</taxon>
        <taxon>Actinomycetota</taxon>
        <taxon>Actinomycetes</taxon>
        <taxon>Propionibacteriales</taxon>
        <taxon>Kribbellaceae</taxon>
        <taxon>Kribbella</taxon>
    </lineage>
</organism>
<feature type="compositionally biased region" description="Basic and acidic residues" evidence="1">
    <location>
        <begin position="88"/>
        <end position="109"/>
    </location>
</feature>
<reference evidence="2" key="1">
    <citation type="submission" date="2024-06" db="EMBL/GenBank/DDBJ databases">
        <title>Kribbella sp. strain HUAS MG21 genome sequences.</title>
        <authorList>
            <person name="Mo P."/>
        </authorList>
    </citation>
    <scope>NUCLEOTIDE SEQUENCE</scope>
    <source>
        <strain evidence="2">HUAS MG21</strain>
    </source>
</reference>
<feature type="region of interest" description="Disordered" evidence="1">
    <location>
        <begin position="1"/>
        <end position="109"/>
    </location>
</feature>
<accession>A0AAU7TPW4</accession>